<protein>
    <recommendedName>
        <fullName evidence="5">KOW domain-containing protein</fullName>
    </recommendedName>
</protein>
<gene>
    <name evidence="3" type="ORF">GNP95_23830</name>
</gene>
<sequence>MKVEHCSEAKIGQMVRVLKGKEAGSVAVVVAIVDTKFVLIADGNKRKFDQPKRKNVQHLELSPIISSEVVHSLQESGRVTNAKLRHAVRAFVQSANPNAEEKGD</sequence>
<keyword evidence="2" id="KW-0687">Ribonucleoprotein</keyword>
<evidence type="ECO:0000313" key="3">
    <source>
        <dbReference type="EMBL" id="MUG47976.1"/>
    </source>
</evidence>
<dbReference type="InterPro" id="IPR041985">
    <property type="entry name" value="Ribosomal_eL14_KOW"/>
</dbReference>
<dbReference type="GO" id="GO:1990904">
    <property type="term" value="C:ribonucleoprotein complex"/>
    <property type="evidence" value="ECO:0007669"/>
    <property type="project" value="UniProtKB-KW"/>
</dbReference>
<dbReference type="Proteomes" id="UP000447876">
    <property type="component" value="Unassembled WGS sequence"/>
</dbReference>
<dbReference type="SUPFAM" id="SSF50104">
    <property type="entry name" value="Translation proteins SH3-like domain"/>
    <property type="match status" value="1"/>
</dbReference>
<evidence type="ECO:0000256" key="1">
    <source>
        <dbReference type="ARBA" id="ARBA00022980"/>
    </source>
</evidence>
<dbReference type="Gene3D" id="2.30.30.30">
    <property type="match status" value="1"/>
</dbReference>
<dbReference type="AlphaFoldDB" id="A0A7X2Z5Q9"/>
<keyword evidence="1" id="KW-0689">Ribosomal protein</keyword>
<dbReference type="OrthoDB" id="5244at2"/>
<evidence type="ECO:0000256" key="2">
    <source>
        <dbReference type="ARBA" id="ARBA00023274"/>
    </source>
</evidence>
<evidence type="ECO:0008006" key="5">
    <source>
        <dbReference type="Google" id="ProtNLM"/>
    </source>
</evidence>
<comment type="caution">
    <text evidence="3">The sequence shown here is derived from an EMBL/GenBank/DDBJ whole genome shotgun (WGS) entry which is preliminary data.</text>
</comment>
<dbReference type="GO" id="GO:0005840">
    <property type="term" value="C:ribosome"/>
    <property type="evidence" value="ECO:0007669"/>
    <property type="project" value="UniProtKB-KW"/>
</dbReference>
<organism evidence="3 4">
    <name type="scientific">Paenibacillus woosongensis</name>
    <dbReference type="NCBI Taxonomy" id="307580"/>
    <lineage>
        <taxon>Bacteria</taxon>
        <taxon>Bacillati</taxon>
        <taxon>Bacillota</taxon>
        <taxon>Bacilli</taxon>
        <taxon>Bacillales</taxon>
        <taxon>Paenibacillaceae</taxon>
        <taxon>Paenibacillus</taxon>
    </lineage>
</organism>
<dbReference type="EMBL" id="WNZW01000018">
    <property type="protein sequence ID" value="MUG47976.1"/>
    <property type="molecule type" value="Genomic_DNA"/>
</dbReference>
<dbReference type="CDD" id="cd06088">
    <property type="entry name" value="KOW_RPL14"/>
    <property type="match status" value="1"/>
</dbReference>
<proteinExistence type="predicted"/>
<dbReference type="InterPro" id="IPR014722">
    <property type="entry name" value="Rib_uL2_dom2"/>
</dbReference>
<reference evidence="3 4" key="1">
    <citation type="submission" date="2019-11" db="EMBL/GenBank/DDBJ databases">
        <title>Draft genome sequences of five Paenibacillus species of dairy origin.</title>
        <authorList>
            <person name="Olajide A.M."/>
            <person name="Chen S."/>
            <person name="Lapointe G."/>
        </authorList>
    </citation>
    <scope>NUCLEOTIDE SEQUENCE [LARGE SCALE GENOMIC DNA]</scope>
    <source>
        <strain evidence="3 4">12CR55</strain>
    </source>
</reference>
<name>A0A7X2Z5Q9_9BACL</name>
<evidence type="ECO:0000313" key="4">
    <source>
        <dbReference type="Proteomes" id="UP000447876"/>
    </source>
</evidence>
<accession>A0A7X2Z5Q9</accession>
<dbReference type="RefSeq" id="WP_155613341.1">
    <property type="nucleotide sequence ID" value="NZ_WNZW01000018.1"/>
</dbReference>
<dbReference type="InterPro" id="IPR008991">
    <property type="entry name" value="Translation_prot_SH3-like_sf"/>
</dbReference>